<dbReference type="InterPro" id="IPR035709">
    <property type="entry name" value="YoaB-like"/>
</dbReference>
<dbReference type="SUPFAM" id="SSF55298">
    <property type="entry name" value="YjgF-like"/>
    <property type="match status" value="1"/>
</dbReference>
<sequence length="119" mass="12901">MGIMYQGSNSRMSQVTVHNGTVYLAGQVANDASAGMADQTRQVLENIDRLLAGAGTSRQNLLSVQIWVSDMNEFGQMNEAWDAWVVPGRPPVRACVQAPLANPQWKIEIMAIAALPESS</sequence>
<organism evidence="1 2">
    <name type="scientific">Marinobacterium rhizophilum</name>
    <dbReference type="NCBI Taxonomy" id="420402"/>
    <lineage>
        <taxon>Bacteria</taxon>
        <taxon>Pseudomonadati</taxon>
        <taxon>Pseudomonadota</taxon>
        <taxon>Gammaproteobacteria</taxon>
        <taxon>Oceanospirillales</taxon>
        <taxon>Oceanospirillaceae</taxon>
        <taxon>Marinobacterium</taxon>
    </lineage>
</organism>
<evidence type="ECO:0000313" key="1">
    <source>
        <dbReference type="EMBL" id="UTW12232.1"/>
    </source>
</evidence>
<dbReference type="PANTHER" id="PTHR47328">
    <property type="match status" value="1"/>
</dbReference>
<dbReference type="EMBL" id="CP073347">
    <property type="protein sequence ID" value="UTW12232.1"/>
    <property type="molecule type" value="Genomic_DNA"/>
</dbReference>
<protein>
    <submittedName>
        <fullName evidence="1">RidA family protein</fullName>
    </submittedName>
</protein>
<reference evidence="1" key="1">
    <citation type="submission" date="2021-04" db="EMBL/GenBank/DDBJ databases">
        <title>Oceanospirillales bacteria with DddD are important DMSP degraders in coastal seawater.</title>
        <authorList>
            <person name="Liu J."/>
        </authorList>
    </citation>
    <scope>NUCLEOTIDE SEQUENCE</scope>
    <source>
        <strain evidence="1">D13-1</strain>
    </source>
</reference>
<proteinExistence type="predicted"/>
<dbReference type="PANTHER" id="PTHR47328:SF1">
    <property type="entry name" value="RUTC FAMILY PROTEIN YOAB"/>
    <property type="match status" value="1"/>
</dbReference>
<dbReference type="InterPro" id="IPR006175">
    <property type="entry name" value="YjgF/YER057c/UK114"/>
</dbReference>
<dbReference type="CDD" id="cd06150">
    <property type="entry name" value="YjgF_YER057c_UK114_like_2"/>
    <property type="match status" value="1"/>
</dbReference>
<accession>A0ABY5HKA3</accession>
<dbReference type="RefSeq" id="WP_255854295.1">
    <property type="nucleotide sequence ID" value="NZ_CP073347.1"/>
</dbReference>
<dbReference type="Gene3D" id="3.30.1330.40">
    <property type="entry name" value="RutC-like"/>
    <property type="match status" value="1"/>
</dbReference>
<evidence type="ECO:0000313" key="2">
    <source>
        <dbReference type="Proteomes" id="UP001058461"/>
    </source>
</evidence>
<keyword evidence="2" id="KW-1185">Reference proteome</keyword>
<name>A0ABY5HKA3_9GAMM</name>
<gene>
    <name evidence="1" type="ORF">KDW95_00660</name>
</gene>
<dbReference type="Pfam" id="PF01042">
    <property type="entry name" value="Ribonuc_L-PSP"/>
    <property type="match status" value="1"/>
</dbReference>
<dbReference type="InterPro" id="IPR035959">
    <property type="entry name" value="RutC-like_sf"/>
</dbReference>
<dbReference type="Proteomes" id="UP001058461">
    <property type="component" value="Chromosome"/>
</dbReference>